<evidence type="ECO:0000313" key="2">
    <source>
        <dbReference type="Proteomes" id="UP001215712"/>
    </source>
</evidence>
<organism evidence="1 2">
    <name type="scientific">Penicillium malachiteum</name>
    <dbReference type="NCBI Taxonomy" id="1324776"/>
    <lineage>
        <taxon>Eukaryota</taxon>
        <taxon>Fungi</taxon>
        <taxon>Dikarya</taxon>
        <taxon>Ascomycota</taxon>
        <taxon>Pezizomycotina</taxon>
        <taxon>Eurotiomycetes</taxon>
        <taxon>Eurotiomycetidae</taxon>
        <taxon>Eurotiales</taxon>
        <taxon>Aspergillaceae</taxon>
        <taxon>Penicillium</taxon>
    </lineage>
</organism>
<dbReference type="Proteomes" id="UP001215712">
    <property type="component" value="Unassembled WGS sequence"/>
</dbReference>
<dbReference type="AlphaFoldDB" id="A0AAD6HMW8"/>
<reference evidence="1" key="2">
    <citation type="submission" date="2023-01" db="EMBL/GenBank/DDBJ databases">
        <authorList>
            <person name="Petersen C."/>
        </authorList>
    </citation>
    <scope>NUCLEOTIDE SEQUENCE</scope>
    <source>
        <strain evidence="1">IBT 17514</strain>
    </source>
</reference>
<protein>
    <submittedName>
        <fullName evidence="1">Uncharacterized protein</fullName>
    </submittedName>
</protein>
<sequence>MGSTGTPKPSRSRFEPVGHVRSSVMNDLASVEIVPVYGLFARDMTIHQNHKLRISQSTV</sequence>
<keyword evidence="2" id="KW-1185">Reference proteome</keyword>
<comment type="caution">
    <text evidence="1">The sequence shown here is derived from an EMBL/GenBank/DDBJ whole genome shotgun (WGS) entry which is preliminary data.</text>
</comment>
<evidence type="ECO:0000313" key="1">
    <source>
        <dbReference type="EMBL" id="KAJ5727460.1"/>
    </source>
</evidence>
<gene>
    <name evidence="1" type="ORF">N7493_005280</name>
</gene>
<dbReference type="EMBL" id="JAQJAN010000006">
    <property type="protein sequence ID" value="KAJ5727460.1"/>
    <property type="molecule type" value="Genomic_DNA"/>
</dbReference>
<accession>A0AAD6HMW8</accession>
<reference evidence="1" key="1">
    <citation type="journal article" date="2023" name="IMA Fungus">
        <title>Comparative genomic study of the Penicillium genus elucidates a diverse pangenome and 15 lateral gene transfer events.</title>
        <authorList>
            <person name="Petersen C."/>
            <person name="Sorensen T."/>
            <person name="Nielsen M.R."/>
            <person name="Sondergaard T.E."/>
            <person name="Sorensen J.L."/>
            <person name="Fitzpatrick D.A."/>
            <person name="Frisvad J.C."/>
            <person name="Nielsen K.L."/>
        </authorList>
    </citation>
    <scope>NUCLEOTIDE SEQUENCE</scope>
    <source>
        <strain evidence="1">IBT 17514</strain>
    </source>
</reference>
<name>A0AAD6HMW8_9EURO</name>
<proteinExistence type="predicted"/>